<comment type="caution">
    <text evidence="1">The sequence shown here is derived from an EMBL/GenBank/DDBJ whole genome shotgun (WGS) entry which is preliminary data.</text>
</comment>
<gene>
    <name evidence="1" type="ORF">O181_017544</name>
</gene>
<keyword evidence="2" id="KW-1185">Reference proteome</keyword>
<organism evidence="1 2">
    <name type="scientific">Austropuccinia psidii MF-1</name>
    <dbReference type="NCBI Taxonomy" id="1389203"/>
    <lineage>
        <taxon>Eukaryota</taxon>
        <taxon>Fungi</taxon>
        <taxon>Dikarya</taxon>
        <taxon>Basidiomycota</taxon>
        <taxon>Pucciniomycotina</taxon>
        <taxon>Pucciniomycetes</taxon>
        <taxon>Pucciniales</taxon>
        <taxon>Sphaerophragmiaceae</taxon>
        <taxon>Austropuccinia</taxon>
    </lineage>
</organism>
<dbReference type="EMBL" id="AVOT02004943">
    <property type="protein sequence ID" value="MBW0477829.1"/>
    <property type="molecule type" value="Genomic_DNA"/>
</dbReference>
<sequence>MPHCIAQGEPIPERAEWVMNLTNRKRWASSHLGARVLSRYSRTPIYRARVRVTIIVAEVAWPQASEKD</sequence>
<proteinExistence type="predicted"/>
<accession>A0A9Q3C5X8</accession>
<protein>
    <submittedName>
        <fullName evidence="1">Uncharacterized protein</fullName>
    </submittedName>
</protein>
<evidence type="ECO:0000313" key="1">
    <source>
        <dbReference type="EMBL" id="MBW0477829.1"/>
    </source>
</evidence>
<reference evidence="1" key="1">
    <citation type="submission" date="2021-03" db="EMBL/GenBank/DDBJ databases">
        <title>Draft genome sequence of rust myrtle Austropuccinia psidii MF-1, a brazilian biotype.</title>
        <authorList>
            <person name="Quecine M.C."/>
            <person name="Pachon D.M.R."/>
            <person name="Bonatelli M.L."/>
            <person name="Correr F.H."/>
            <person name="Franceschini L.M."/>
            <person name="Leite T.F."/>
            <person name="Margarido G.R.A."/>
            <person name="Almeida C.A."/>
            <person name="Ferrarezi J.A."/>
            <person name="Labate C.A."/>
        </authorList>
    </citation>
    <scope>NUCLEOTIDE SEQUENCE</scope>
    <source>
        <strain evidence="1">MF-1</strain>
    </source>
</reference>
<dbReference type="Proteomes" id="UP000765509">
    <property type="component" value="Unassembled WGS sequence"/>
</dbReference>
<name>A0A9Q3C5X8_9BASI</name>
<dbReference type="AlphaFoldDB" id="A0A9Q3C5X8"/>
<evidence type="ECO:0000313" key="2">
    <source>
        <dbReference type="Proteomes" id="UP000765509"/>
    </source>
</evidence>